<dbReference type="PROSITE" id="PS00074">
    <property type="entry name" value="GLFV_DEHYDROGENASE"/>
    <property type="match status" value="1"/>
</dbReference>
<evidence type="ECO:0000256" key="2">
    <source>
        <dbReference type="ARBA" id="ARBA00011643"/>
    </source>
</evidence>
<proteinExistence type="inferred from homology"/>
<evidence type="ECO:0000313" key="11">
    <source>
        <dbReference type="Proteomes" id="UP000245884"/>
    </source>
</evidence>
<keyword evidence="11" id="KW-1185">Reference proteome</keyword>
<evidence type="ECO:0000259" key="9">
    <source>
        <dbReference type="SMART" id="SM00839"/>
    </source>
</evidence>
<dbReference type="InterPro" id="IPR033524">
    <property type="entry name" value="Glu/Leu/Phe/Val_DH_AS"/>
</dbReference>
<dbReference type="FunFam" id="3.40.50.720:FF:000030">
    <property type="entry name" value="Glutamate dehydrogenase"/>
    <property type="match status" value="1"/>
</dbReference>
<reference evidence="10 11" key="1">
    <citation type="journal article" date="2018" name="Mol. Biol. Evol.">
        <title>Broad Genomic Sampling Reveals a Smut Pathogenic Ancestry of the Fungal Clade Ustilaginomycotina.</title>
        <authorList>
            <person name="Kijpornyongpan T."/>
            <person name="Mondo S.J."/>
            <person name="Barry K."/>
            <person name="Sandor L."/>
            <person name="Lee J."/>
            <person name="Lipzen A."/>
            <person name="Pangilinan J."/>
            <person name="LaButti K."/>
            <person name="Hainaut M."/>
            <person name="Henrissat B."/>
            <person name="Grigoriev I.V."/>
            <person name="Spatafora J.W."/>
            <person name="Aime M.C."/>
        </authorList>
    </citation>
    <scope>NUCLEOTIDE SEQUENCE [LARGE SCALE GENOMIC DNA]</scope>
    <source>
        <strain evidence="10 11">MCA 5214</strain>
    </source>
</reference>
<dbReference type="OrthoDB" id="6718861at2759"/>
<evidence type="ECO:0000256" key="3">
    <source>
        <dbReference type="ARBA" id="ARBA00023002"/>
    </source>
</evidence>
<sequence length="457" mass="48991">MSNAAPNTPEPEFEQAKSEIYSTLKPFLAKNPEYERAWEILQNPERIIQFRVVWEDDKGVCRVNRGYRVQFNSALGPYKGGLRFHPTVNLSILKFLGCEQVLKNALTGLQMGGGKGGSDFDPKGKSPAEIRRFSTAFGRALARHIGPDTDVPAGDIGFTGENAGYVFGAYKQFANEWSGVITGKGEDWGGSAGRPEATGYGLVYYVDHMIHHVEGSSSGGFKGKKVAVSGAGQVAQFAALKAIELGATVLSLSDSKGSLIAKDASNGFTPEEIQEVFTIKSARKELSTFGDKSGKFTFHGNGARPWKLVPQYDVALPSATQNEVDESDAQAAIKAGCRYIAEGSNMGCTQEAIDVFEATRAQKGKGGCVFYGPGKAANAGGVAVSGLEMAQNSQRLKWSLQQVDGKLKDIMTEAFRLCLETGKKYGDGAEVPSLVQGANIAGFLKVADAMKAHGDWW</sequence>
<comment type="similarity">
    <text evidence="1 4 8">Belongs to the Glu/Leu/Phe/Val dehydrogenases family.</text>
</comment>
<keyword evidence="6" id="KW-0520">NAD</keyword>
<evidence type="ECO:0000256" key="4">
    <source>
        <dbReference type="PIRNR" id="PIRNR000185"/>
    </source>
</evidence>
<evidence type="ECO:0000313" key="10">
    <source>
        <dbReference type="EMBL" id="PWN29272.1"/>
    </source>
</evidence>
<dbReference type="AlphaFoldDB" id="A0A316UVL2"/>
<dbReference type="InterPro" id="IPR050724">
    <property type="entry name" value="Glu_Leu_Phe_Val_DH"/>
</dbReference>
<evidence type="ECO:0000256" key="8">
    <source>
        <dbReference type="RuleBase" id="RU004417"/>
    </source>
</evidence>
<dbReference type="Pfam" id="PF02812">
    <property type="entry name" value="ELFV_dehydrog_N"/>
    <property type="match status" value="1"/>
</dbReference>
<dbReference type="NCBIfam" id="NF006929">
    <property type="entry name" value="PRK09414.1"/>
    <property type="match status" value="1"/>
</dbReference>
<dbReference type="FunFam" id="1.10.285.10:FF:000001">
    <property type="entry name" value="Glutamate dehydrogenase"/>
    <property type="match status" value="1"/>
</dbReference>
<evidence type="ECO:0000256" key="6">
    <source>
        <dbReference type="PIRSR" id="PIRSR000185-2"/>
    </source>
</evidence>
<dbReference type="RefSeq" id="XP_025363884.1">
    <property type="nucleotide sequence ID" value="XM_025505369.1"/>
</dbReference>
<keyword evidence="6" id="KW-0547">Nucleotide-binding</keyword>
<dbReference type="GO" id="GO:0004354">
    <property type="term" value="F:glutamate dehydrogenase (NADP+) activity"/>
    <property type="evidence" value="ECO:0007669"/>
    <property type="project" value="TreeGrafter"/>
</dbReference>
<dbReference type="PRINTS" id="PR00082">
    <property type="entry name" value="GLFDHDRGNASE"/>
</dbReference>
<name>A0A316UVL2_9BASI</name>
<dbReference type="FunFam" id="3.40.50.10860:FF:000002">
    <property type="entry name" value="Glutamate dehydrogenase"/>
    <property type="match status" value="1"/>
</dbReference>
<dbReference type="InterPro" id="IPR046346">
    <property type="entry name" value="Aminoacid_DH-like_N_sf"/>
</dbReference>
<protein>
    <recommendedName>
        <fullName evidence="4">Glutamate dehydrogenase</fullName>
    </recommendedName>
</protein>
<dbReference type="PIRSF" id="PIRSF000185">
    <property type="entry name" value="Glu_DH"/>
    <property type="match status" value="1"/>
</dbReference>
<evidence type="ECO:0000256" key="7">
    <source>
        <dbReference type="PIRSR" id="PIRSR000185-3"/>
    </source>
</evidence>
<dbReference type="SUPFAM" id="SSF51735">
    <property type="entry name" value="NAD(P)-binding Rossmann-fold domains"/>
    <property type="match status" value="1"/>
</dbReference>
<dbReference type="InterPro" id="IPR006096">
    <property type="entry name" value="Glu/Leu/Phe/Val/Trp_DH_C"/>
</dbReference>
<dbReference type="STRING" id="1569628.A0A316UVL2"/>
<dbReference type="PANTHER" id="PTHR43571:SF1">
    <property type="entry name" value="NADP-SPECIFIC GLUTAMATE DEHYDROGENASE 1-RELATED"/>
    <property type="match status" value="1"/>
</dbReference>
<feature type="active site" description="Proton donor" evidence="5">
    <location>
        <position position="115"/>
    </location>
</feature>
<gene>
    <name evidence="10" type="ORF">BDZ90DRAFT_230168</name>
</gene>
<feature type="binding site" evidence="6">
    <location>
        <position position="79"/>
    </location>
    <ligand>
        <name>substrate</name>
    </ligand>
</feature>
<feature type="binding site" evidence="6">
    <location>
        <position position="154"/>
    </location>
    <ligand>
        <name>substrate</name>
    </ligand>
</feature>
<dbReference type="SUPFAM" id="SSF53223">
    <property type="entry name" value="Aminoacid dehydrogenase-like, N-terminal domain"/>
    <property type="match status" value="1"/>
</dbReference>
<dbReference type="Gene3D" id="1.10.285.10">
    <property type="entry name" value="Glutamate Dehydrogenase, chain A, domain 3"/>
    <property type="match status" value="2"/>
</dbReference>
<feature type="site" description="Important for catalysis" evidence="7">
    <location>
        <position position="155"/>
    </location>
</feature>
<dbReference type="InterPro" id="IPR036291">
    <property type="entry name" value="NAD(P)-bd_dom_sf"/>
</dbReference>
<dbReference type="GeneID" id="37027192"/>
<feature type="binding site" evidence="6">
    <location>
        <position position="103"/>
    </location>
    <ligand>
        <name>substrate</name>
    </ligand>
</feature>
<dbReference type="Proteomes" id="UP000245884">
    <property type="component" value="Unassembled WGS sequence"/>
</dbReference>
<evidence type="ECO:0000256" key="5">
    <source>
        <dbReference type="PIRSR" id="PIRSR000185-1"/>
    </source>
</evidence>
<dbReference type="Pfam" id="PF00208">
    <property type="entry name" value="ELFV_dehydrog"/>
    <property type="match status" value="1"/>
</dbReference>
<dbReference type="SMART" id="SM00839">
    <property type="entry name" value="ELFV_dehydrog"/>
    <property type="match status" value="1"/>
</dbReference>
<feature type="binding site" evidence="6">
    <location>
        <position position="100"/>
    </location>
    <ligand>
        <name>substrate</name>
    </ligand>
</feature>
<feature type="domain" description="Glutamate/phenylalanine/leucine/valine/L-tryptophan dehydrogenase C-terminal" evidence="9">
    <location>
        <begin position="191"/>
        <end position="454"/>
    </location>
</feature>
<dbReference type="InterPro" id="IPR006097">
    <property type="entry name" value="Glu/Leu/Phe/Val/Trp_DH_dimer"/>
</dbReference>
<comment type="subunit">
    <text evidence="2">Homohexamer.</text>
</comment>
<dbReference type="PANTHER" id="PTHR43571">
    <property type="entry name" value="NADP-SPECIFIC GLUTAMATE DEHYDROGENASE 1-RELATED"/>
    <property type="match status" value="1"/>
</dbReference>
<organism evidence="10 11">
    <name type="scientific">Jaminaea rosea</name>
    <dbReference type="NCBI Taxonomy" id="1569628"/>
    <lineage>
        <taxon>Eukaryota</taxon>
        <taxon>Fungi</taxon>
        <taxon>Dikarya</taxon>
        <taxon>Basidiomycota</taxon>
        <taxon>Ustilaginomycotina</taxon>
        <taxon>Exobasidiomycetes</taxon>
        <taxon>Microstromatales</taxon>
        <taxon>Microstromatales incertae sedis</taxon>
        <taxon>Jaminaea</taxon>
    </lineage>
</organism>
<dbReference type="InterPro" id="IPR006095">
    <property type="entry name" value="Glu/Leu/Phe/Val/Trp_DH"/>
</dbReference>
<dbReference type="GO" id="GO:0000166">
    <property type="term" value="F:nucleotide binding"/>
    <property type="evidence" value="ECO:0007669"/>
    <property type="project" value="UniProtKB-KW"/>
</dbReference>
<feature type="binding site" evidence="6">
    <location>
        <position position="385"/>
    </location>
    <ligand>
        <name>substrate</name>
    </ligand>
</feature>
<dbReference type="GO" id="GO:0006537">
    <property type="term" value="P:glutamate biosynthetic process"/>
    <property type="evidence" value="ECO:0007669"/>
    <property type="project" value="TreeGrafter"/>
</dbReference>
<dbReference type="Gene3D" id="3.40.50.720">
    <property type="entry name" value="NAD(P)-binding Rossmann-like Domain"/>
    <property type="match status" value="1"/>
</dbReference>
<dbReference type="EMBL" id="KZ819663">
    <property type="protein sequence ID" value="PWN29272.1"/>
    <property type="molecule type" value="Genomic_DNA"/>
</dbReference>
<evidence type="ECO:0000256" key="1">
    <source>
        <dbReference type="ARBA" id="ARBA00006382"/>
    </source>
</evidence>
<feature type="binding site" evidence="6">
    <location>
        <position position="198"/>
    </location>
    <ligand>
        <name>NAD(+)</name>
        <dbReference type="ChEBI" id="CHEBI:57540"/>
    </ligand>
</feature>
<dbReference type="Gene3D" id="3.40.50.10860">
    <property type="entry name" value="Leucine Dehydrogenase, chain A, domain 1"/>
    <property type="match status" value="1"/>
</dbReference>
<dbReference type="InterPro" id="IPR014362">
    <property type="entry name" value="Glu_DH"/>
</dbReference>
<accession>A0A316UVL2</accession>
<keyword evidence="3 4" id="KW-0560">Oxidoreductase</keyword>
<dbReference type="GO" id="GO:0005829">
    <property type="term" value="C:cytosol"/>
    <property type="evidence" value="ECO:0007669"/>
    <property type="project" value="TreeGrafter"/>
</dbReference>